<dbReference type="Pfam" id="PF00171">
    <property type="entry name" value="Aldedh"/>
    <property type="match status" value="2"/>
</dbReference>
<dbReference type="OrthoDB" id="9809970at2"/>
<keyword evidence="3 7" id="KW-0641">Proline biosynthesis</keyword>
<comment type="catalytic activity">
    <reaction evidence="6 7">
        <text>L-glutamate 5-semialdehyde + phosphate + NADP(+) = L-glutamyl 5-phosphate + NADPH + H(+)</text>
        <dbReference type="Rhea" id="RHEA:19541"/>
        <dbReference type="ChEBI" id="CHEBI:15378"/>
        <dbReference type="ChEBI" id="CHEBI:43474"/>
        <dbReference type="ChEBI" id="CHEBI:57783"/>
        <dbReference type="ChEBI" id="CHEBI:58066"/>
        <dbReference type="ChEBI" id="CHEBI:58274"/>
        <dbReference type="ChEBI" id="CHEBI:58349"/>
        <dbReference type="EC" id="1.2.1.41"/>
    </reaction>
</comment>
<evidence type="ECO:0000259" key="8">
    <source>
        <dbReference type="Pfam" id="PF00171"/>
    </source>
</evidence>
<dbReference type="AlphaFoldDB" id="A0A399RHS5"/>
<proteinExistence type="inferred from homology"/>
<dbReference type="InterPro" id="IPR015590">
    <property type="entry name" value="Aldehyde_DH_dom"/>
</dbReference>
<accession>A0A399RHS5</accession>
<evidence type="ECO:0000256" key="6">
    <source>
        <dbReference type="ARBA" id="ARBA00049024"/>
    </source>
</evidence>
<dbReference type="PANTHER" id="PTHR11063">
    <property type="entry name" value="GLUTAMATE SEMIALDEHYDE DEHYDROGENASE"/>
    <property type="match status" value="1"/>
</dbReference>
<keyword evidence="7" id="KW-0963">Cytoplasm</keyword>
<evidence type="ECO:0000256" key="5">
    <source>
        <dbReference type="ARBA" id="ARBA00023002"/>
    </source>
</evidence>
<evidence type="ECO:0000256" key="7">
    <source>
        <dbReference type="HAMAP-Rule" id="MF_00412"/>
    </source>
</evidence>
<comment type="similarity">
    <text evidence="7">Belongs to the gamma-glutamyl phosphate reductase family.</text>
</comment>
<dbReference type="Gene3D" id="3.40.605.10">
    <property type="entry name" value="Aldehyde Dehydrogenase, Chain A, domain 1"/>
    <property type="match status" value="1"/>
</dbReference>
<evidence type="ECO:0000256" key="1">
    <source>
        <dbReference type="ARBA" id="ARBA00004985"/>
    </source>
</evidence>
<dbReference type="GO" id="GO:0050661">
    <property type="term" value="F:NADP binding"/>
    <property type="evidence" value="ECO:0007669"/>
    <property type="project" value="InterPro"/>
</dbReference>
<evidence type="ECO:0000313" key="9">
    <source>
        <dbReference type="EMBL" id="RIJ31166.1"/>
    </source>
</evidence>
<dbReference type="GO" id="GO:0005737">
    <property type="term" value="C:cytoplasm"/>
    <property type="evidence" value="ECO:0007669"/>
    <property type="project" value="UniProtKB-SubCell"/>
</dbReference>
<comment type="caution">
    <text evidence="9">The sequence shown here is derived from an EMBL/GenBank/DDBJ whole genome shotgun (WGS) entry which is preliminary data.</text>
</comment>
<dbReference type="InterPro" id="IPR016162">
    <property type="entry name" value="Ald_DH_N"/>
</dbReference>
<dbReference type="EC" id="1.2.1.41" evidence="7"/>
<dbReference type="HAMAP" id="MF_00412">
    <property type="entry name" value="ProA"/>
    <property type="match status" value="1"/>
</dbReference>
<keyword evidence="2 7" id="KW-0028">Amino-acid biosynthesis</keyword>
<dbReference type="InterPro" id="IPR016161">
    <property type="entry name" value="Ald_DH/histidinol_DH"/>
</dbReference>
<dbReference type="PROSITE" id="PS01223">
    <property type="entry name" value="PROA"/>
    <property type="match status" value="1"/>
</dbReference>
<dbReference type="NCBIfam" id="NF001221">
    <property type="entry name" value="PRK00197.1"/>
    <property type="match status" value="1"/>
</dbReference>
<dbReference type="InterPro" id="IPR020593">
    <property type="entry name" value="G-glutamylP_reductase_CS"/>
</dbReference>
<comment type="subcellular location">
    <subcellularLocation>
        <location evidence="7">Cytoplasm</location>
    </subcellularLocation>
</comment>
<keyword evidence="10" id="KW-1185">Reference proteome</keyword>
<evidence type="ECO:0000313" key="10">
    <source>
        <dbReference type="Proteomes" id="UP000265845"/>
    </source>
</evidence>
<sequence>MSRIMQTSETSLADMMIGMGKRARAASMRLSHLTAKDRSRGLLAMADALETSQDDILKSNALDMQQAKQKQLSDAMLDRLLLTPERMRSMSGAVRMIAGLPDPVGETIANWTVPSGLDISRVRTPLGVIGIIYESRPNVTADASALCLRSGNAAILRAGSESLNSALAIATALRSGLEGAGLPADALQLVGTREREAVGHMLSGLEGNLDVVVPRGGKGLVERVQKDARIPVIGHLEGLCHIYIDADADPQKAIDIAFNAKMRRTGVCGAMETLLINEAVAARLLPAIASPLRDAGCELRGDAQAKALLPDMTTATEEDWRAEYLAPILSVKVVKNLDGALAHIARYGTGHTEAIITENNSTAERFLREVDASIVLHNASTQFADGGEFGMGAEIGIATGRIHARGPVGAEQLTTFKYVVRGKGQTRP</sequence>
<name>A0A399RHS5_9PROT</name>
<comment type="pathway">
    <text evidence="1 7">Amino-acid biosynthesis; L-proline biosynthesis; L-glutamate 5-semialdehyde from L-glutamate: step 2/2.</text>
</comment>
<dbReference type="EMBL" id="QWGA01000003">
    <property type="protein sequence ID" value="RIJ31166.1"/>
    <property type="molecule type" value="Genomic_DNA"/>
</dbReference>
<reference evidence="9 10" key="1">
    <citation type="submission" date="2018-08" db="EMBL/GenBank/DDBJ databases">
        <title>Henriciella mobilis sp. nov., isolated from seawater.</title>
        <authorList>
            <person name="Cheng H."/>
            <person name="Wu Y.-H."/>
            <person name="Xu X.-W."/>
            <person name="Guo L.-L."/>
        </authorList>
    </citation>
    <scope>NUCLEOTIDE SEQUENCE [LARGE SCALE GENOMIC DNA]</scope>
    <source>
        <strain evidence="9 10">CCUG67844</strain>
    </source>
</reference>
<evidence type="ECO:0000256" key="3">
    <source>
        <dbReference type="ARBA" id="ARBA00022650"/>
    </source>
</evidence>
<feature type="domain" description="Aldehyde dehydrogenase" evidence="8">
    <location>
        <begin position="21"/>
        <end position="290"/>
    </location>
</feature>
<dbReference type="SUPFAM" id="SSF53720">
    <property type="entry name" value="ALDH-like"/>
    <property type="match status" value="1"/>
</dbReference>
<dbReference type="InterPro" id="IPR012134">
    <property type="entry name" value="Glu-5-SA_DH"/>
</dbReference>
<dbReference type="Proteomes" id="UP000265845">
    <property type="component" value="Unassembled WGS sequence"/>
</dbReference>
<dbReference type="InterPro" id="IPR016163">
    <property type="entry name" value="Ald_DH_C"/>
</dbReference>
<dbReference type="GO" id="GO:0004350">
    <property type="term" value="F:glutamate-5-semialdehyde dehydrogenase activity"/>
    <property type="evidence" value="ECO:0007669"/>
    <property type="project" value="UniProtKB-UniRule"/>
</dbReference>
<dbReference type="CDD" id="cd07079">
    <property type="entry name" value="ALDH_F18-19_ProA-GPR"/>
    <property type="match status" value="1"/>
</dbReference>
<protein>
    <recommendedName>
        <fullName evidence="7">Gamma-glutamyl phosphate reductase</fullName>
        <shortName evidence="7">GPR</shortName>
        <ecNumber evidence="7">1.2.1.41</ecNumber>
    </recommendedName>
    <alternativeName>
        <fullName evidence="7">Glutamate-5-semialdehyde dehydrogenase</fullName>
    </alternativeName>
    <alternativeName>
        <fullName evidence="7">Glutamyl-gamma-semialdehyde dehydrogenase</fullName>
        <shortName evidence="7">GSA dehydrogenase</shortName>
    </alternativeName>
</protein>
<comment type="function">
    <text evidence="7">Catalyzes the NADPH-dependent reduction of L-glutamate 5-phosphate into L-glutamate 5-semialdehyde and phosphate. The product spontaneously undergoes cyclization to form 1-pyrroline-5-carboxylate.</text>
</comment>
<dbReference type="GO" id="GO:0055129">
    <property type="term" value="P:L-proline biosynthetic process"/>
    <property type="evidence" value="ECO:0007669"/>
    <property type="project" value="UniProtKB-UniRule"/>
</dbReference>
<keyword evidence="4 7" id="KW-0521">NADP</keyword>
<gene>
    <name evidence="7" type="primary">proA</name>
    <name evidence="9" type="ORF">D1222_02560</name>
</gene>
<dbReference type="NCBIfam" id="TIGR00407">
    <property type="entry name" value="proA"/>
    <property type="match status" value="1"/>
</dbReference>
<feature type="domain" description="Aldehyde dehydrogenase" evidence="8">
    <location>
        <begin position="316"/>
        <end position="390"/>
    </location>
</feature>
<evidence type="ECO:0000256" key="4">
    <source>
        <dbReference type="ARBA" id="ARBA00022857"/>
    </source>
</evidence>
<dbReference type="UniPathway" id="UPA00098">
    <property type="reaction ID" value="UER00360"/>
</dbReference>
<dbReference type="FunFam" id="3.40.309.10:FF:000006">
    <property type="entry name" value="Gamma-glutamyl phosphate reductase"/>
    <property type="match status" value="1"/>
</dbReference>
<dbReference type="Gene3D" id="3.40.309.10">
    <property type="entry name" value="Aldehyde Dehydrogenase, Chain A, domain 2"/>
    <property type="match status" value="1"/>
</dbReference>
<evidence type="ECO:0000256" key="2">
    <source>
        <dbReference type="ARBA" id="ARBA00022605"/>
    </source>
</evidence>
<dbReference type="PANTHER" id="PTHR11063:SF8">
    <property type="entry name" value="DELTA-1-PYRROLINE-5-CARBOXYLATE SYNTHASE"/>
    <property type="match status" value="1"/>
</dbReference>
<dbReference type="PIRSF" id="PIRSF000151">
    <property type="entry name" value="GPR"/>
    <property type="match status" value="1"/>
</dbReference>
<dbReference type="InterPro" id="IPR000965">
    <property type="entry name" value="GPR_dom"/>
</dbReference>
<keyword evidence="5 7" id="KW-0560">Oxidoreductase</keyword>
<organism evidence="9 10">
    <name type="scientific">Henriciella algicola</name>
    <dbReference type="NCBI Taxonomy" id="1608422"/>
    <lineage>
        <taxon>Bacteria</taxon>
        <taxon>Pseudomonadati</taxon>
        <taxon>Pseudomonadota</taxon>
        <taxon>Alphaproteobacteria</taxon>
        <taxon>Hyphomonadales</taxon>
        <taxon>Hyphomonadaceae</taxon>
        <taxon>Henriciella</taxon>
    </lineage>
</organism>